<keyword evidence="3" id="KW-1185">Reference proteome</keyword>
<evidence type="ECO:0000259" key="1">
    <source>
        <dbReference type="Pfam" id="PF12986"/>
    </source>
</evidence>
<dbReference type="AlphaFoldDB" id="A0A516KJ90"/>
<dbReference type="Pfam" id="PF12986">
    <property type="entry name" value="DUF3870"/>
    <property type="match status" value="1"/>
</dbReference>
<gene>
    <name evidence="2" type="ORF">FN924_15450</name>
</gene>
<dbReference type="Proteomes" id="UP000315215">
    <property type="component" value="Chromosome"/>
</dbReference>
<dbReference type="InterPro" id="IPR024617">
    <property type="entry name" value="DUF3870"/>
</dbReference>
<accession>A0A516KJ90</accession>
<sequence length="105" mass="11847">MYPKNTIYVLGEAKSPGNNAITKEYDSFFIGFVVDTTNNLIVDTECTSMLDITSKFVNSIFVGQSMADCDWIEEEVTSRYFGSSQKAIIVAFKQAHKKYMNALHK</sequence>
<feature type="domain" description="DUF3870" evidence="1">
    <location>
        <begin position="8"/>
        <end position="99"/>
    </location>
</feature>
<evidence type="ECO:0000313" key="2">
    <source>
        <dbReference type="EMBL" id="QDP41448.1"/>
    </source>
</evidence>
<name>A0A516KJ90_9BACI</name>
<dbReference type="KEGG" id="aqt:FN924_15450"/>
<protein>
    <submittedName>
        <fullName evidence="2">DUF3870 domain-containing protein</fullName>
    </submittedName>
</protein>
<proteinExistence type="predicted"/>
<organism evidence="2 3">
    <name type="scientific">Radiobacillus deserti</name>
    <dbReference type="NCBI Taxonomy" id="2594883"/>
    <lineage>
        <taxon>Bacteria</taxon>
        <taxon>Bacillati</taxon>
        <taxon>Bacillota</taxon>
        <taxon>Bacilli</taxon>
        <taxon>Bacillales</taxon>
        <taxon>Bacillaceae</taxon>
        <taxon>Radiobacillus</taxon>
    </lineage>
</organism>
<evidence type="ECO:0000313" key="3">
    <source>
        <dbReference type="Proteomes" id="UP000315215"/>
    </source>
</evidence>
<reference evidence="2 3" key="1">
    <citation type="submission" date="2019-07" db="EMBL/GenBank/DDBJ databases">
        <authorList>
            <person name="Li J."/>
        </authorList>
    </citation>
    <scope>NUCLEOTIDE SEQUENCE [LARGE SCALE GENOMIC DNA]</scope>
    <source>
        <strain evidence="2 3">TKL69</strain>
    </source>
</reference>
<dbReference type="EMBL" id="CP041666">
    <property type="protein sequence ID" value="QDP41448.1"/>
    <property type="molecule type" value="Genomic_DNA"/>
</dbReference>
<dbReference type="OrthoDB" id="88363at2"/>
<dbReference type="RefSeq" id="WP_143896002.1">
    <property type="nucleotide sequence ID" value="NZ_CP041666.1"/>
</dbReference>